<feature type="transmembrane region" description="Helical" evidence="6">
    <location>
        <begin position="349"/>
        <end position="374"/>
    </location>
</feature>
<name>A0A163SH04_9BACL</name>
<evidence type="ECO:0000256" key="5">
    <source>
        <dbReference type="ARBA" id="ARBA00023136"/>
    </source>
</evidence>
<keyword evidence="2" id="KW-0813">Transport</keyword>
<dbReference type="InterPro" id="IPR020846">
    <property type="entry name" value="MFS_dom"/>
</dbReference>
<sequence length="495" mass="52919">MRKQIMTALLLVTVLAAMEGTIVSTAVPRITSDLSGIELVSWVYAVYMLATAVSTPIYGKLADLFGRKKVILAGIILFLAGSALCGIAMSMEQLILYRAIQGLGAGAVMPITMTIIGDLYSEAKERAKAQGWISAVWGVAGVLGPLAGGFLVDTLSWRYIFFLNIPFGLVAFFMLAANYKENLSKGKPHIDYWGAVTFSLATIAFLYALLTGSQTQEWGNPLIIGLFVISALLYVGFVLIEKKSPEPLIPLNLFSNKSVLIVNSLTLISGAVVICITIYLPIWSQGVMGKTATQAGFVLMPLPVMWTLGSLVAGNLVGRLKDNWIITLGISVVSAASLLFYLLDAHSPTFLIYVASGVLGLGMGLITPIYMLIIQASVPSNKRGVAVASNTFTNTFSQTLGSAVFGTIFNLITLSKLESTGQDLDLNASFEHGGELPTGQLAKLQEIVASGIHAIYGVMLVLTIIGIGVSLLLIKFREPSKEQSAKNTKRAVQPK</sequence>
<dbReference type="OrthoDB" id="9807274at2"/>
<feature type="transmembrane region" description="Helical" evidence="6">
    <location>
        <begin position="190"/>
        <end position="210"/>
    </location>
</feature>
<feature type="domain" description="Major facilitator superfamily (MFS) profile" evidence="7">
    <location>
        <begin position="5"/>
        <end position="478"/>
    </location>
</feature>
<keyword evidence="9" id="KW-1185">Reference proteome</keyword>
<feature type="transmembrane region" description="Helical" evidence="6">
    <location>
        <begin position="454"/>
        <end position="474"/>
    </location>
</feature>
<organism evidence="8 9">
    <name type="scientific">Fictibacillus phosphorivorans</name>
    <dbReference type="NCBI Taxonomy" id="1221500"/>
    <lineage>
        <taxon>Bacteria</taxon>
        <taxon>Bacillati</taxon>
        <taxon>Bacillota</taxon>
        <taxon>Bacilli</taxon>
        <taxon>Bacillales</taxon>
        <taxon>Fictibacillaceae</taxon>
        <taxon>Fictibacillus</taxon>
    </lineage>
</organism>
<dbReference type="FunFam" id="1.20.1720.10:FF:000019">
    <property type="entry name" value="DHA2 family efflux MFS transporter permease subunit"/>
    <property type="match status" value="1"/>
</dbReference>
<proteinExistence type="predicted"/>
<evidence type="ECO:0000256" key="4">
    <source>
        <dbReference type="ARBA" id="ARBA00022989"/>
    </source>
</evidence>
<feature type="transmembrane region" description="Helical" evidence="6">
    <location>
        <begin position="324"/>
        <end position="343"/>
    </location>
</feature>
<gene>
    <name evidence="8" type="ORF">AWM68_02005</name>
</gene>
<dbReference type="Gene3D" id="1.20.1250.20">
    <property type="entry name" value="MFS general substrate transporter like domains"/>
    <property type="match status" value="1"/>
</dbReference>
<dbReference type="PROSITE" id="PS50850">
    <property type="entry name" value="MFS"/>
    <property type="match status" value="1"/>
</dbReference>
<keyword evidence="4 6" id="KW-1133">Transmembrane helix</keyword>
<comment type="subcellular location">
    <subcellularLocation>
        <location evidence="1">Cell membrane</location>
        <topology evidence="1">Multi-pass membrane protein</topology>
    </subcellularLocation>
</comment>
<reference evidence="9" key="1">
    <citation type="submission" date="2016-01" db="EMBL/GenBank/DDBJ databases">
        <title>Draft genome of Chromobacterium sp. F49.</title>
        <authorList>
            <person name="Hong K.W."/>
        </authorList>
    </citation>
    <scope>NUCLEOTIDE SEQUENCE [LARGE SCALE GENOMIC DNA]</scope>
    <source>
        <strain evidence="9">P7IIIA</strain>
    </source>
</reference>
<dbReference type="AlphaFoldDB" id="A0A163SH04"/>
<dbReference type="Proteomes" id="UP000076567">
    <property type="component" value="Unassembled WGS sequence"/>
</dbReference>
<dbReference type="CDD" id="cd17502">
    <property type="entry name" value="MFS_Azr1_MDR_like"/>
    <property type="match status" value="1"/>
</dbReference>
<dbReference type="PANTHER" id="PTHR23501:SF191">
    <property type="entry name" value="VACUOLAR BASIC AMINO ACID TRANSPORTER 4"/>
    <property type="match status" value="1"/>
</dbReference>
<dbReference type="GO" id="GO:0005886">
    <property type="term" value="C:plasma membrane"/>
    <property type="evidence" value="ECO:0007669"/>
    <property type="project" value="UniProtKB-SubCell"/>
</dbReference>
<feature type="transmembrane region" description="Helical" evidence="6">
    <location>
        <begin position="157"/>
        <end position="178"/>
    </location>
</feature>
<feature type="transmembrane region" description="Helical" evidence="6">
    <location>
        <begin position="260"/>
        <end position="283"/>
    </location>
</feature>
<dbReference type="InterPro" id="IPR011701">
    <property type="entry name" value="MFS"/>
</dbReference>
<dbReference type="Pfam" id="PF07690">
    <property type="entry name" value="MFS_1"/>
    <property type="match status" value="1"/>
</dbReference>
<keyword evidence="5 6" id="KW-0472">Membrane</keyword>
<evidence type="ECO:0000256" key="1">
    <source>
        <dbReference type="ARBA" id="ARBA00004651"/>
    </source>
</evidence>
<evidence type="ECO:0000313" key="8">
    <source>
        <dbReference type="EMBL" id="KZE69062.1"/>
    </source>
</evidence>
<comment type="caution">
    <text evidence="8">The sequence shown here is derived from an EMBL/GenBank/DDBJ whole genome shotgun (WGS) entry which is preliminary data.</text>
</comment>
<dbReference type="EMBL" id="LRFC01000001">
    <property type="protein sequence ID" value="KZE69062.1"/>
    <property type="molecule type" value="Genomic_DNA"/>
</dbReference>
<dbReference type="PANTHER" id="PTHR23501">
    <property type="entry name" value="MAJOR FACILITATOR SUPERFAMILY"/>
    <property type="match status" value="1"/>
</dbReference>
<dbReference type="SUPFAM" id="SSF103473">
    <property type="entry name" value="MFS general substrate transporter"/>
    <property type="match status" value="1"/>
</dbReference>
<evidence type="ECO:0000313" key="9">
    <source>
        <dbReference type="Proteomes" id="UP000076567"/>
    </source>
</evidence>
<accession>A0A163SH04</accession>
<evidence type="ECO:0000256" key="2">
    <source>
        <dbReference type="ARBA" id="ARBA00022448"/>
    </source>
</evidence>
<dbReference type="RefSeq" id="WP_066236409.1">
    <property type="nucleotide sequence ID" value="NZ_LRFC01000001.1"/>
</dbReference>
<evidence type="ECO:0000259" key="7">
    <source>
        <dbReference type="PROSITE" id="PS50850"/>
    </source>
</evidence>
<dbReference type="Gene3D" id="1.20.1720.10">
    <property type="entry name" value="Multidrug resistance protein D"/>
    <property type="match status" value="1"/>
</dbReference>
<feature type="transmembrane region" description="Helical" evidence="6">
    <location>
        <begin position="70"/>
        <end position="89"/>
    </location>
</feature>
<feature type="transmembrane region" description="Helical" evidence="6">
    <location>
        <begin position="95"/>
        <end position="120"/>
    </location>
</feature>
<evidence type="ECO:0000256" key="3">
    <source>
        <dbReference type="ARBA" id="ARBA00022692"/>
    </source>
</evidence>
<feature type="transmembrane region" description="Helical" evidence="6">
    <location>
        <begin position="41"/>
        <end position="58"/>
    </location>
</feature>
<dbReference type="PRINTS" id="PR01036">
    <property type="entry name" value="TCRTETB"/>
</dbReference>
<protein>
    <submittedName>
        <fullName evidence="8">Disulfide bond formation protein DsbA</fullName>
    </submittedName>
</protein>
<evidence type="ECO:0000256" key="6">
    <source>
        <dbReference type="SAM" id="Phobius"/>
    </source>
</evidence>
<keyword evidence="3 6" id="KW-0812">Transmembrane</keyword>
<feature type="transmembrane region" description="Helical" evidence="6">
    <location>
        <begin position="222"/>
        <end position="240"/>
    </location>
</feature>
<feature type="transmembrane region" description="Helical" evidence="6">
    <location>
        <begin position="132"/>
        <end position="151"/>
    </location>
</feature>
<feature type="transmembrane region" description="Helical" evidence="6">
    <location>
        <begin position="295"/>
        <end position="317"/>
    </location>
</feature>
<dbReference type="GO" id="GO:0022857">
    <property type="term" value="F:transmembrane transporter activity"/>
    <property type="evidence" value="ECO:0007669"/>
    <property type="project" value="InterPro"/>
</dbReference>
<dbReference type="InterPro" id="IPR036259">
    <property type="entry name" value="MFS_trans_sf"/>
</dbReference>